<dbReference type="EMBL" id="GANP01011945">
    <property type="protein sequence ID" value="JAB72523.1"/>
    <property type="molecule type" value="mRNA"/>
</dbReference>
<dbReference type="InterPro" id="IPR002223">
    <property type="entry name" value="Kunitz_BPTI"/>
</dbReference>
<dbReference type="Gene3D" id="4.10.410.10">
    <property type="entry name" value="Pancreatic trypsin inhibitor Kunitz domain"/>
    <property type="match status" value="1"/>
</dbReference>
<accession>V5HGC3</accession>
<organism evidence="3">
    <name type="scientific">Ixodes ricinus</name>
    <name type="common">Common tick</name>
    <name type="synonym">Acarus ricinus</name>
    <dbReference type="NCBI Taxonomy" id="34613"/>
    <lineage>
        <taxon>Eukaryota</taxon>
        <taxon>Metazoa</taxon>
        <taxon>Ecdysozoa</taxon>
        <taxon>Arthropoda</taxon>
        <taxon>Chelicerata</taxon>
        <taxon>Arachnida</taxon>
        <taxon>Acari</taxon>
        <taxon>Parasitiformes</taxon>
        <taxon>Ixodida</taxon>
        <taxon>Ixodoidea</taxon>
        <taxon>Ixodidae</taxon>
        <taxon>Ixodinae</taxon>
        <taxon>Ixodes</taxon>
    </lineage>
</organism>
<dbReference type="SUPFAM" id="SSF57362">
    <property type="entry name" value="BPTI-like"/>
    <property type="match status" value="1"/>
</dbReference>
<proteinExistence type="evidence at transcript level"/>
<evidence type="ECO:0000313" key="3">
    <source>
        <dbReference type="EMBL" id="JAB72523.1"/>
    </source>
</evidence>
<name>V5HGC3_IXORI</name>
<dbReference type="GO" id="GO:0004867">
    <property type="term" value="F:serine-type endopeptidase inhibitor activity"/>
    <property type="evidence" value="ECO:0007669"/>
    <property type="project" value="InterPro"/>
</dbReference>
<dbReference type="InterPro" id="IPR036880">
    <property type="entry name" value="Kunitz_BPTI_sf"/>
</dbReference>
<keyword evidence="1" id="KW-0732">Signal</keyword>
<feature type="domain" description="BPTI/Kunitz inhibitor" evidence="2">
    <location>
        <begin position="25"/>
        <end position="80"/>
    </location>
</feature>
<feature type="chain" id="PRO_5004737981" evidence="1">
    <location>
        <begin position="17"/>
        <end position="93"/>
    </location>
</feature>
<protein>
    <submittedName>
        <fullName evidence="3">Putative secreted protein</fullName>
    </submittedName>
</protein>
<feature type="signal peptide" evidence="1">
    <location>
        <begin position="1"/>
        <end position="16"/>
    </location>
</feature>
<sequence length="93" mass="10234">MKLLLIAVVISIHTTGFLTTANTRCTPLYKGGYGGAGGANVKQKWSFNPQSNHCEAVMVSSRCPRSQNCFNTQDDCESHCDPEVKRLEEDLRG</sequence>
<dbReference type="AlphaFoldDB" id="V5HGC3"/>
<dbReference type="PROSITE" id="PS50279">
    <property type="entry name" value="BPTI_KUNITZ_2"/>
    <property type="match status" value="1"/>
</dbReference>
<dbReference type="Pfam" id="PF00014">
    <property type="entry name" value="Kunitz_BPTI"/>
    <property type="match status" value="1"/>
</dbReference>
<evidence type="ECO:0000256" key="1">
    <source>
        <dbReference type="SAM" id="SignalP"/>
    </source>
</evidence>
<reference evidence="3" key="1">
    <citation type="journal article" date="2015" name="Sci. Rep.">
        <title>Tissue- and time-dependent transcription in Ixodes ricinus salivary glands and midguts when blood feeding on the vertebrate host.</title>
        <authorList>
            <person name="Kotsyfakis M."/>
            <person name="Schwarz A."/>
            <person name="Erhart J."/>
            <person name="Ribeiro J.M."/>
        </authorList>
    </citation>
    <scope>NUCLEOTIDE SEQUENCE</scope>
    <source>
        <tissue evidence="3">Salivary gland and midgut</tissue>
    </source>
</reference>
<evidence type="ECO:0000259" key="2">
    <source>
        <dbReference type="PROSITE" id="PS50279"/>
    </source>
</evidence>